<dbReference type="RefSeq" id="XP_016463546.1">
    <property type="nucleotide sequence ID" value="XM_016608060.1"/>
</dbReference>
<dbReference type="SMR" id="A0A1S3ZGW5"/>
<sequence>MDVIGTIEPKALNRHRFILVAIAYLTKWVEAITLKAVTKKAVVEFVHSNIICLFGIPATIIKDNAAKLNTHLMRQICEQFKITHRNFTLYRPKANDVIEATNKNIKKILRKMIKSSRKWNEKLPFALLEYRTTEAKGKFAPNWKRPYNIRKLLPKGALYLGDIERNDSETAVNANAVKRNDPGAIGGGMCKIRAKTDENRERAYFTTTGGAQPYLWRQKQNQNITAPWRAPGASQGASDMNVLQILPGHGYFGARPTQHV</sequence>
<evidence type="ECO:0000313" key="2">
    <source>
        <dbReference type="RefSeq" id="XP_016463546.1"/>
    </source>
</evidence>
<dbReference type="InterPro" id="IPR050951">
    <property type="entry name" value="Retrovirus_Pol_polyprotein"/>
</dbReference>
<dbReference type="InterPro" id="IPR012337">
    <property type="entry name" value="RNaseH-like_sf"/>
</dbReference>
<dbReference type="GO" id="GO:0015074">
    <property type="term" value="P:DNA integration"/>
    <property type="evidence" value="ECO:0007669"/>
    <property type="project" value="InterPro"/>
</dbReference>
<feature type="domain" description="Integrase catalytic" evidence="1">
    <location>
        <begin position="1"/>
        <end position="154"/>
    </location>
</feature>
<dbReference type="InterPro" id="IPR036397">
    <property type="entry name" value="RNaseH_sf"/>
</dbReference>
<dbReference type="OrthoDB" id="1294617at2759"/>
<protein>
    <recommendedName>
        <fullName evidence="1">Integrase catalytic domain-containing protein</fullName>
    </recommendedName>
</protein>
<dbReference type="Gene3D" id="3.30.420.10">
    <property type="entry name" value="Ribonuclease H-like superfamily/Ribonuclease H"/>
    <property type="match status" value="1"/>
</dbReference>
<dbReference type="PROSITE" id="PS50994">
    <property type="entry name" value="INTEGRASE"/>
    <property type="match status" value="1"/>
</dbReference>
<organism evidence="2">
    <name type="scientific">Nicotiana tabacum</name>
    <name type="common">Common tobacco</name>
    <dbReference type="NCBI Taxonomy" id="4097"/>
    <lineage>
        <taxon>Eukaryota</taxon>
        <taxon>Viridiplantae</taxon>
        <taxon>Streptophyta</taxon>
        <taxon>Embryophyta</taxon>
        <taxon>Tracheophyta</taxon>
        <taxon>Spermatophyta</taxon>
        <taxon>Magnoliopsida</taxon>
        <taxon>eudicotyledons</taxon>
        <taxon>Gunneridae</taxon>
        <taxon>Pentapetalae</taxon>
        <taxon>asterids</taxon>
        <taxon>lamiids</taxon>
        <taxon>Solanales</taxon>
        <taxon>Solanaceae</taxon>
        <taxon>Nicotianoideae</taxon>
        <taxon>Nicotianeae</taxon>
        <taxon>Nicotiana</taxon>
    </lineage>
</organism>
<gene>
    <name evidence="2" type="primary">LOC107786568</name>
</gene>
<dbReference type="PANTHER" id="PTHR37984">
    <property type="entry name" value="PROTEIN CBG26694"/>
    <property type="match status" value="1"/>
</dbReference>
<dbReference type="SUPFAM" id="SSF53098">
    <property type="entry name" value="Ribonuclease H-like"/>
    <property type="match status" value="1"/>
</dbReference>
<name>A0A1S3ZGW5_TOBAC</name>
<dbReference type="STRING" id="4097.A0A1S3ZGW5"/>
<accession>A0A1S3ZGW5</accession>
<dbReference type="KEGG" id="nta:107786568"/>
<dbReference type="InterPro" id="IPR001584">
    <property type="entry name" value="Integrase_cat-core"/>
</dbReference>
<dbReference type="PANTHER" id="PTHR37984:SF5">
    <property type="entry name" value="PROTEIN NYNRIN-LIKE"/>
    <property type="match status" value="1"/>
</dbReference>
<dbReference type="PaxDb" id="4097-A0A1S3ZGW5"/>
<evidence type="ECO:0000259" key="1">
    <source>
        <dbReference type="PROSITE" id="PS50994"/>
    </source>
</evidence>
<dbReference type="GO" id="GO:0003676">
    <property type="term" value="F:nucleic acid binding"/>
    <property type="evidence" value="ECO:0007669"/>
    <property type="project" value="InterPro"/>
</dbReference>
<reference evidence="2" key="1">
    <citation type="submission" date="2025-08" db="UniProtKB">
        <authorList>
            <consortium name="RefSeq"/>
        </authorList>
    </citation>
    <scope>IDENTIFICATION</scope>
</reference>
<proteinExistence type="predicted"/>
<dbReference type="AlphaFoldDB" id="A0A1S3ZGW5"/>